<gene>
    <name evidence="1" type="ORF">HMPREF1991_01531</name>
</gene>
<dbReference type="PATRIC" id="fig|1122985.7.peg.1595"/>
<organism evidence="1 2">
    <name type="scientific">Hoylesella loescheii DSM 19665 = JCM 12249 = ATCC 15930</name>
    <dbReference type="NCBI Taxonomy" id="1122985"/>
    <lineage>
        <taxon>Bacteria</taxon>
        <taxon>Pseudomonadati</taxon>
        <taxon>Bacteroidota</taxon>
        <taxon>Bacteroidia</taxon>
        <taxon>Bacteroidales</taxon>
        <taxon>Prevotellaceae</taxon>
        <taxon>Hoylesella</taxon>
    </lineage>
</organism>
<name>A0A069QJW9_HOYLO</name>
<proteinExistence type="predicted"/>
<comment type="caution">
    <text evidence="1">The sequence shown here is derived from an EMBL/GenBank/DDBJ whole genome shotgun (WGS) entry which is preliminary data.</text>
</comment>
<sequence length="74" mass="8998">MDKETFEKAKELFQEREKIKECIDFLEVNRKRLRLVDDSNHDNYVVIIDQRLIAMFDITAHTRCREIKEDIDNL</sequence>
<keyword evidence="2" id="KW-1185">Reference proteome</keyword>
<dbReference type="RefSeq" id="WP_018967373.1">
    <property type="nucleotide sequence ID" value="NZ_KB899214.1"/>
</dbReference>
<dbReference type="HOGENOM" id="CLU_2684740_0_0_10"/>
<dbReference type="EMBL" id="JNGW01000066">
    <property type="protein sequence ID" value="KDR52349.1"/>
    <property type="molecule type" value="Genomic_DNA"/>
</dbReference>
<evidence type="ECO:0000313" key="1">
    <source>
        <dbReference type="EMBL" id="KDR52349.1"/>
    </source>
</evidence>
<accession>A0A069QJW9</accession>
<evidence type="ECO:0000313" key="2">
    <source>
        <dbReference type="Proteomes" id="UP000027442"/>
    </source>
</evidence>
<protein>
    <submittedName>
        <fullName evidence="1">Uncharacterized protein</fullName>
    </submittedName>
</protein>
<dbReference type="AlphaFoldDB" id="A0A069QJW9"/>
<reference evidence="1 2" key="1">
    <citation type="submission" date="2013-08" db="EMBL/GenBank/DDBJ databases">
        <authorList>
            <person name="Weinstock G."/>
            <person name="Sodergren E."/>
            <person name="Wylie T."/>
            <person name="Fulton L."/>
            <person name="Fulton R."/>
            <person name="Fronick C."/>
            <person name="O'Laughlin M."/>
            <person name="Godfrey J."/>
            <person name="Miner T."/>
            <person name="Herter B."/>
            <person name="Appelbaum E."/>
            <person name="Cordes M."/>
            <person name="Lek S."/>
            <person name="Wollam A."/>
            <person name="Pepin K.H."/>
            <person name="Palsikar V.B."/>
            <person name="Mitreva M."/>
            <person name="Wilson R.K."/>
        </authorList>
    </citation>
    <scope>NUCLEOTIDE SEQUENCE [LARGE SCALE GENOMIC DNA]</scope>
    <source>
        <strain evidence="1 2">ATCC 15930</strain>
    </source>
</reference>
<dbReference type="Proteomes" id="UP000027442">
    <property type="component" value="Unassembled WGS sequence"/>
</dbReference>